<dbReference type="Proteomes" id="UP001596099">
    <property type="component" value="Unassembled WGS sequence"/>
</dbReference>
<comment type="caution">
    <text evidence="1">The sequence shown here is derived from an EMBL/GenBank/DDBJ whole genome shotgun (WGS) entry which is preliminary data.</text>
</comment>
<proteinExistence type="predicted"/>
<accession>A0ABD5RQI1</accession>
<evidence type="ECO:0000313" key="2">
    <source>
        <dbReference type="Proteomes" id="UP001596099"/>
    </source>
</evidence>
<dbReference type="EMBL" id="JBHSQH010000001">
    <property type="protein sequence ID" value="MFC5972662.1"/>
    <property type="molecule type" value="Genomic_DNA"/>
</dbReference>
<gene>
    <name evidence="1" type="ORF">ACFPYI_15100</name>
</gene>
<dbReference type="AlphaFoldDB" id="A0ABD5RQI1"/>
<sequence>MTVGDRRGGKEQGGDAMDCVACGLGAGFNRAVVDTVHHRELGGFCVRCEESEFGRSLARGDWSGVEGCAFCDRDGFYALPTWEPFCEERDGKTVCKVEYRVDDATVRFCDEHFGLVNESAAAGAADRGVHDDTRIR</sequence>
<reference evidence="1 2" key="1">
    <citation type="journal article" date="2019" name="Int. J. Syst. Evol. Microbiol.">
        <title>The Global Catalogue of Microorganisms (GCM) 10K type strain sequencing project: providing services to taxonomists for standard genome sequencing and annotation.</title>
        <authorList>
            <consortium name="The Broad Institute Genomics Platform"/>
            <consortium name="The Broad Institute Genome Sequencing Center for Infectious Disease"/>
            <person name="Wu L."/>
            <person name="Ma J."/>
        </authorList>
    </citation>
    <scope>NUCLEOTIDE SEQUENCE [LARGE SCALE GENOMIC DNA]</scope>
    <source>
        <strain evidence="1 2">CGMCC 1.12543</strain>
    </source>
</reference>
<evidence type="ECO:0000313" key="1">
    <source>
        <dbReference type="EMBL" id="MFC5972662.1"/>
    </source>
</evidence>
<protein>
    <recommendedName>
        <fullName evidence="3">Small CPxCG-related zinc finger protein</fullName>
    </recommendedName>
</protein>
<organism evidence="1 2">
    <name type="scientific">Halomarina salina</name>
    <dbReference type="NCBI Taxonomy" id="1872699"/>
    <lineage>
        <taxon>Archaea</taxon>
        <taxon>Methanobacteriati</taxon>
        <taxon>Methanobacteriota</taxon>
        <taxon>Stenosarchaea group</taxon>
        <taxon>Halobacteria</taxon>
        <taxon>Halobacteriales</taxon>
        <taxon>Natronomonadaceae</taxon>
        <taxon>Halomarina</taxon>
    </lineage>
</organism>
<dbReference type="RefSeq" id="WP_247416308.1">
    <property type="nucleotide sequence ID" value="NZ_JALLGW010000001.1"/>
</dbReference>
<keyword evidence="2" id="KW-1185">Reference proteome</keyword>
<evidence type="ECO:0008006" key="3">
    <source>
        <dbReference type="Google" id="ProtNLM"/>
    </source>
</evidence>
<name>A0ABD5RQI1_9EURY</name>